<evidence type="ECO:0000313" key="3">
    <source>
        <dbReference type="Proteomes" id="UP001595075"/>
    </source>
</evidence>
<feature type="transmembrane region" description="Helical" evidence="1">
    <location>
        <begin position="148"/>
        <end position="169"/>
    </location>
</feature>
<gene>
    <name evidence="2" type="ORF">VTL71DRAFT_2511</name>
</gene>
<protein>
    <submittedName>
        <fullName evidence="2">Uncharacterized protein</fullName>
    </submittedName>
</protein>
<proteinExistence type="predicted"/>
<organism evidence="2 3">
    <name type="scientific">Oculimacula yallundae</name>
    <dbReference type="NCBI Taxonomy" id="86028"/>
    <lineage>
        <taxon>Eukaryota</taxon>
        <taxon>Fungi</taxon>
        <taxon>Dikarya</taxon>
        <taxon>Ascomycota</taxon>
        <taxon>Pezizomycotina</taxon>
        <taxon>Leotiomycetes</taxon>
        <taxon>Helotiales</taxon>
        <taxon>Ploettnerulaceae</taxon>
        <taxon>Oculimacula</taxon>
    </lineage>
</organism>
<dbReference type="Proteomes" id="UP001595075">
    <property type="component" value="Unassembled WGS sequence"/>
</dbReference>
<keyword evidence="1" id="KW-0812">Transmembrane</keyword>
<accession>A0ABR4C958</accession>
<name>A0ABR4C958_9HELO</name>
<dbReference type="EMBL" id="JAZHXI010000011">
    <property type="protein sequence ID" value="KAL2066440.1"/>
    <property type="molecule type" value="Genomic_DNA"/>
</dbReference>
<evidence type="ECO:0000313" key="2">
    <source>
        <dbReference type="EMBL" id="KAL2066440.1"/>
    </source>
</evidence>
<reference evidence="2 3" key="1">
    <citation type="journal article" date="2024" name="Commun. Biol.">
        <title>Comparative genomic analysis of thermophilic fungi reveals convergent evolutionary adaptations and gene losses.</title>
        <authorList>
            <person name="Steindorff A.S."/>
            <person name="Aguilar-Pontes M.V."/>
            <person name="Robinson A.J."/>
            <person name="Andreopoulos B."/>
            <person name="LaButti K."/>
            <person name="Kuo A."/>
            <person name="Mondo S."/>
            <person name="Riley R."/>
            <person name="Otillar R."/>
            <person name="Haridas S."/>
            <person name="Lipzen A."/>
            <person name="Grimwood J."/>
            <person name="Schmutz J."/>
            <person name="Clum A."/>
            <person name="Reid I.D."/>
            <person name="Moisan M.C."/>
            <person name="Butler G."/>
            <person name="Nguyen T.T.M."/>
            <person name="Dewar K."/>
            <person name="Conant G."/>
            <person name="Drula E."/>
            <person name="Henrissat B."/>
            <person name="Hansel C."/>
            <person name="Singer S."/>
            <person name="Hutchinson M.I."/>
            <person name="de Vries R.P."/>
            <person name="Natvig D.O."/>
            <person name="Powell A.J."/>
            <person name="Tsang A."/>
            <person name="Grigoriev I.V."/>
        </authorList>
    </citation>
    <scope>NUCLEOTIDE SEQUENCE [LARGE SCALE GENOMIC DNA]</scope>
    <source>
        <strain evidence="2 3">CBS 494.80</strain>
    </source>
</reference>
<comment type="caution">
    <text evidence="2">The sequence shown here is derived from an EMBL/GenBank/DDBJ whole genome shotgun (WGS) entry which is preliminary data.</text>
</comment>
<evidence type="ECO:0000256" key="1">
    <source>
        <dbReference type="SAM" id="Phobius"/>
    </source>
</evidence>
<keyword evidence="1" id="KW-0472">Membrane</keyword>
<keyword evidence="1" id="KW-1133">Transmembrane helix</keyword>
<sequence>MNNDAQPSTSVLHSEATFLDPSLSSLRAFRTRAYFWDQYTTDAMAFRDEKFKAYNCSAETIAASAPKIEAHYEDHFASASRQPRFPRLNVITPATIQPQLQPQQISAVQLRIWCLSLMKLMFMVWMLGQLGIWDLGLWNLGFEELRSGVMLVVMGAVSIGAIGCALVWLEMEVEGETE</sequence>
<feature type="transmembrane region" description="Helical" evidence="1">
    <location>
        <begin position="110"/>
        <end position="128"/>
    </location>
</feature>
<keyword evidence="3" id="KW-1185">Reference proteome</keyword>